<dbReference type="STRING" id="159292.SAMN05192546_1202"/>
<accession>A0A1H3REL0</accession>
<gene>
    <name evidence="1" type="ORF">SAMN05192546_1202</name>
</gene>
<dbReference type="EMBL" id="FNPV01000020">
    <property type="protein sequence ID" value="SDZ24154.1"/>
    <property type="molecule type" value="Genomic_DNA"/>
</dbReference>
<dbReference type="RefSeq" id="WP_093315662.1">
    <property type="nucleotide sequence ID" value="NZ_FNPV01000020.1"/>
</dbReference>
<proteinExistence type="predicted"/>
<reference evidence="1 2" key="1">
    <citation type="submission" date="2016-10" db="EMBL/GenBank/DDBJ databases">
        <authorList>
            <person name="de Groot N.N."/>
        </authorList>
    </citation>
    <scope>NUCLEOTIDE SEQUENCE [LARGE SCALE GENOMIC DNA]</scope>
    <source>
        <strain evidence="1 2">APO</strain>
    </source>
</reference>
<evidence type="ECO:0000313" key="2">
    <source>
        <dbReference type="Proteomes" id="UP000199230"/>
    </source>
</evidence>
<dbReference type="OrthoDB" id="9968616at2"/>
<dbReference type="AlphaFoldDB" id="A0A1H3REL0"/>
<dbReference type="Proteomes" id="UP000199230">
    <property type="component" value="Unassembled WGS sequence"/>
</dbReference>
<organism evidence="1 2">
    <name type="scientific">Tindallia californiensis</name>
    <dbReference type="NCBI Taxonomy" id="159292"/>
    <lineage>
        <taxon>Bacteria</taxon>
        <taxon>Bacillati</taxon>
        <taxon>Bacillota</taxon>
        <taxon>Clostridia</taxon>
        <taxon>Peptostreptococcales</taxon>
        <taxon>Tindalliaceae</taxon>
        <taxon>Tindallia</taxon>
    </lineage>
</organism>
<name>A0A1H3REL0_9FIRM</name>
<protein>
    <submittedName>
        <fullName evidence="1">Uncharacterized protein</fullName>
    </submittedName>
</protein>
<sequence length="61" mass="7176">MKKQTGILSVIYSKSLEEAIVYEFIWMKQLYRWNDANCVYYNESTGDESYLMELPKELAAA</sequence>
<evidence type="ECO:0000313" key="1">
    <source>
        <dbReference type="EMBL" id="SDZ24154.1"/>
    </source>
</evidence>
<keyword evidence="2" id="KW-1185">Reference proteome</keyword>